<keyword evidence="4" id="KW-1185">Reference proteome</keyword>
<dbReference type="InParanoid" id="A0A1B6PHT0"/>
<proteinExistence type="predicted"/>
<dbReference type="Proteomes" id="UP000000768">
    <property type="component" value="Chromosome 7"/>
</dbReference>
<dbReference type="Gramene" id="KXG25246">
    <property type="protein sequence ID" value="KXG25246"/>
    <property type="gene ID" value="SORBI_3007G143600"/>
</dbReference>
<dbReference type="SUPFAM" id="SSF51735">
    <property type="entry name" value="NAD(P)-binding Rossmann-fold domains"/>
    <property type="match status" value="1"/>
</dbReference>
<dbReference type="Gene3D" id="3.40.50.720">
    <property type="entry name" value="NAD(P)-binding Rossmann-like Domain"/>
    <property type="match status" value="1"/>
</dbReference>
<protein>
    <recommendedName>
        <fullName evidence="2">Pyrroline-5-carboxylate reductase catalytic N-terminal domain-containing protein</fullName>
    </recommendedName>
</protein>
<gene>
    <name evidence="3" type="ORF">SORBI_3007G143600</name>
</gene>
<dbReference type="InterPro" id="IPR036291">
    <property type="entry name" value="NAD(P)-bd_dom_sf"/>
</dbReference>
<accession>A0A1B6PHT0</accession>
<organism evidence="3 4">
    <name type="scientific">Sorghum bicolor</name>
    <name type="common">Sorghum</name>
    <name type="synonym">Sorghum vulgare</name>
    <dbReference type="NCBI Taxonomy" id="4558"/>
    <lineage>
        <taxon>Eukaryota</taxon>
        <taxon>Viridiplantae</taxon>
        <taxon>Streptophyta</taxon>
        <taxon>Embryophyta</taxon>
        <taxon>Tracheophyta</taxon>
        <taxon>Spermatophyta</taxon>
        <taxon>Magnoliopsida</taxon>
        <taxon>Liliopsida</taxon>
        <taxon>Poales</taxon>
        <taxon>Poaceae</taxon>
        <taxon>PACMAD clade</taxon>
        <taxon>Panicoideae</taxon>
        <taxon>Andropogonodae</taxon>
        <taxon>Andropogoneae</taxon>
        <taxon>Sorghinae</taxon>
        <taxon>Sorghum</taxon>
    </lineage>
</organism>
<dbReference type="InterPro" id="IPR028939">
    <property type="entry name" value="P5C_Rdtase_cat_N"/>
</dbReference>
<dbReference type="STRING" id="4558.A0A1B6PHT0"/>
<sequence length="110" mass="11551">MATPPVQPVPPVVAVAALNADVFRLGFVGAATWPRASPAAWRRRASSQPPPSAPHPTAAPSAAVDDGDVIVISVKPQMVKQVLLELGPRLSEEKILVSIVAGIEMQDLQM</sequence>
<name>A0A1B6PHT0_SORBI</name>
<dbReference type="AlphaFoldDB" id="A0A1B6PHT0"/>
<dbReference type="EMBL" id="CM000766">
    <property type="protein sequence ID" value="KXG25246.1"/>
    <property type="molecule type" value="Genomic_DNA"/>
</dbReference>
<feature type="region of interest" description="Disordered" evidence="1">
    <location>
        <begin position="38"/>
        <end position="62"/>
    </location>
</feature>
<reference evidence="3 4" key="1">
    <citation type="journal article" date="2009" name="Nature">
        <title>The Sorghum bicolor genome and the diversification of grasses.</title>
        <authorList>
            <person name="Paterson A.H."/>
            <person name="Bowers J.E."/>
            <person name="Bruggmann R."/>
            <person name="Dubchak I."/>
            <person name="Grimwood J."/>
            <person name="Gundlach H."/>
            <person name="Haberer G."/>
            <person name="Hellsten U."/>
            <person name="Mitros T."/>
            <person name="Poliakov A."/>
            <person name="Schmutz J."/>
            <person name="Spannagl M."/>
            <person name="Tang H."/>
            <person name="Wang X."/>
            <person name="Wicker T."/>
            <person name="Bharti A.K."/>
            <person name="Chapman J."/>
            <person name="Feltus F.A."/>
            <person name="Gowik U."/>
            <person name="Grigoriev I.V."/>
            <person name="Lyons E."/>
            <person name="Maher C.A."/>
            <person name="Martis M."/>
            <person name="Narechania A."/>
            <person name="Otillar R.P."/>
            <person name="Penning B.W."/>
            <person name="Salamov A.A."/>
            <person name="Wang Y."/>
            <person name="Zhang L."/>
            <person name="Carpita N.C."/>
            <person name="Freeling M."/>
            <person name="Gingle A.R."/>
            <person name="Hash C.T."/>
            <person name="Keller B."/>
            <person name="Klein P."/>
            <person name="Kresovich S."/>
            <person name="McCann M.C."/>
            <person name="Ming R."/>
            <person name="Peterson D.G."/>
            <person name="Mehboob-ur-Rahman"/>
            <person name="Ware D."/>
            <person name="Westhoff P."/>
            <person name="Mayer K.F."/>
            <person name="Messing J."/>
            <person name="Rokhsar D.S."/>
        </authorList>
    </citation>
    <scope>NUCLEOTIDE SEQUENCE [LARGE SCALE GENOMIC DNA]</scope>
    <source>
        <strain evidence="4">cv. BTx623</strain>
    </source>
</reference>
<evidence type="ECO:0000259" key="2">
    <source>
        <dbReference type="Pfam" id="PF03807"/>
    </source>
</evidence>
<dbReference type="OMA" id="SQCAFTF"/>
<reference evidence="4" key="2">
    <citation type="journal article" date="2018" name="Plant J.">
        <title>The Sorghum bicolor reference genome: improved assembly, gene annotations, a transcriptome atlas, and signatures of genome organization.</title>
        <authorList>
            <person name="McCormick R.F."/>
            <person name="Truong S.K."/>
            <person name="Sreedasyam A."/>
            <person name="Jenkins J."/>
            <person name="Shu S."/>
            <person name="Sims D."/>
            <person name="Kennedy M."/>
            <person name="Amirebrahimi M."/>
            <person name="Weers B.D."/>
            <person name="McKinley B."/>
            <person name="Mattison A."/>
            <person name="Morishige D.T."/>
            <person name="Grimwood J."/>
            <person name="Schmutz J."/>
            <person name="Mullet J.E."/>
        </authorList>
    </citation>
    <scope>NUCLEOTIDE SEQUENCE [LARGE SCALE GENOMIC DNA]</scope>
    <source>
        <strain evidence="4">cv. BTx623</strain>
    </source>
</reference>
<evidence type="ECO:0000256" key="1">
    <source>
        <dbReference type="SAM" id="MobiDB-lite"/>
    </source>
</evidence>
<feature type="domain" description="Pyrroline-5-carboxylate reductase catalytic N-terminal" evidence="2">
    <location>
        <begin position="57"/>
        <end position="102"/>
    </location>
</feature>
<evidence type="ECO:0000313" key="4">
    <source>
        <dbReference type="Proteomes" id="UP000000768"/>
    </source>
</evidence>
<dbReference type="Pfam" id="PF03807">
    <property type="entry name" value="F420_oxidored"/>
    <property type="match status" value="1"/>
</dbReference>
<evidence type="ECO:0000313" key="3">
    <source>
        <dbReference type="EMBL" id="KXG25246.1"/>
    </source>
</evidence>